<comment type="caution">
    <text evidence="4">The sequence shown here is derived from an EMBL/GenBank/DDBJ whole genome shotgun (WGS) entry which is preliminary data.</text>
</comment>
<dbReference type="SUPFAM" id="SSF52047">
    <property type="entry name" value="RNI-like"/>
    <property type="match status" value="1"/>
</dbReference>
<evidence type="ECO:0000313" key="5">
    <source>
        <dbReference type="Proteomes" id="UP000663828"/>
    </source>
</evidence>
<evidence type="ECO:0000256" key="3">
    <source>
        <dbReference type="ARBA" id="ARBA00023212"/>
    </source>
</evidence>
<keyword evidence="5" id="KW-1185">Reference proteome</keyword>
<keyword evidence="2" id="KW-0963">Cytoplasm</keyword>
<dbReference type="PANTHER" id="PTHR24107:SF2">
    <property type="entry name" value="NLR FAMILY CARD DOMAIN CONTAINING 3"/>
    <property type="match status" value="1"/>
</dbReference>
<keyword evidence="3" id="KW-0206">Cytoskeleton</keyword>
<evidence type="ECO:0000256" key="2">
    <source>
        <dbReference type="ARBA" id="ARBA00022490"/>
    </source>
</evidence>
<dbReference type="EMBL" id="CAJNOR010000198">
    <property type="protein sequence ID" value="CAF0836815.1"/>
    <property type="molecule type" value="Genomic_DNA"/>
</dbReference>
<proteinExistence type="predicted"/>
<dbReference type="AlphaFoldDB" id="A0A813VDL4"/>
<dbReference type="PANTHER" id="PTHR24107">
    <property type="entry name" value="YNEIN REGULATORY COMPLEX SUBUNIT 5"/>
    <property type="match status" value="1"/>
</dbReference>
<dbReference type="Gene3D" id="3.80.10.10">
    <property type="entry name" value="Ribonuclease Inhibitor"/>
    <property type="match status" value="2"/>
</dbReference>
<accession>A0A813VDL4</accession>
<evidence type="ECO:0000313" key="4">
    <source>
        <dbReference type="EMBL" id="CAF0836815.1"/>
    </source>
</evidence>
<dbReference type="SMART" id="SM00368">
    <property type="entry name" value="LRR_RI"/>
    <property type="match status" value="5"/>
</dbReference>
<name>A0A813VDL4_ADIRI</name>
<protein>
    <submittedName>
        <fullName evidence="4">Uncharacterized protein</fullName>
    </submittedName>
</protein>
<dbReference type="Proteomes" id="UP000663828">
    <property type="component" value="Unassembled WGS sequence"/>
</dbReference>
<gene>
    <name evidence="4" type="ORF">XAT740_LOCUS4756</name>
</gene>
<comment type="subcellular location">
    <subcellularLocation>
        <location evidence="1">Cytoplasm</location>
        <location evidence="1">Cytoskeleton</location>
    </subcellularLocation>
</comment>
<dbReference type="InterPro" id="IPR001611">
    <property type="entry name" value="Leu-rich_rpt"/>
</dbReference>
<reference evidence="4" key="1">
    <citation type="submission" date="2021-02" db="EMBL/GenBank/DDBJ databases">
        <authorList>
            <person name="Nowell W R."/>
        </authorList>
    </citation>
    <scope>NUCLEOTIDE SEQUENCE</scope>
</reference>
<dbReference type="InterPro" id="IPR032675">
    <property type="entry name" value="LRR_dom_sf"/>
</dbReference>
<organism evidence="4 5">
    <name type="scientific">Adineta ricciae</name>
    <name type="common">Rotifer</name>
    <dbReference type="NCBI Taxonomy" id="249248"/>
    <lineage>
        <taxon>Eukaryota</taxon>
        <taxon>Metazoa</taxon>
        <taxon>Spiralia</taxon>
        <taxon>Gnathifera</taxon>
        <taxon>Rotifera</taxon>
        <taxon>Eurotatoria</taxon>
        <taxon>Bdelloidea</taxon>
        <taxon>Adinetida</taxon>
        <taxon>Adinetidae</taxon>
        <taxon>Adineta</taxon>
    </lineage>
</organism>
<sequence>MSATNNSRSDEHSIIAYLDDDFDPRNEIIEPEPSSHTKHEIQQLIETRHSTSISLLHEQLTDSDMPIIVDAAIIKKKCTELKLGYNQITSEGVKILADAIKENSTLERLNLFHNNIADQGVYYLTQALLSNEKSKVKMLFIGHNQITDKSIECLCDLLKINRNIVHLGLSNNEISDRGVILLANILTNGNITLKELYLWGNKSIGDVCVDALADMLVYNRSLMKLVLFDCNLSDLSKERLREVVKPRKDFGLFL</sequence>
<dbReference type="Pfam" id="PF13516">
    <property type="entry name" value="LRR_6"/>
    <property type="match status" value="4"/>
</dbReference>
<dbReference type="GO" id="GO:0005856">
    <property type="term" value="C:cytoskeleton"/>
    <property type="evidence" value="ECO:0007669"/>
    <property type="project" value="UniProtKB-SubCell"/>
</dbReference>
<dbReference type="InterPro" id="IPR052410">
    <property type="entry name" value="DRC5"/>
</dbReference>
<evidence type="ECO:0000256" key="1">
    <source>
        <dbReference type="ARBA" id="ARBA00004245"/>
    </source>
</evidence>